<dbReference type="Proteomes" id="UP000182762">
    <property type="component" value="Unassembled WGS sequence"/>
</dbReference>
<proteinExistence type="predicted"/>
<keyword evidence="2" id="KW-1185">Reference proteome</keyword>
<name>A0A1I6AG30_9BACI</name>
<dbReference type="GeneID" id="93711347"/>
<evidence type="ECO:0000313" key="1">
    <source>
        <dbReference type="EMBL" id="SFQ67649.1"/>
    </source>
</evidence>
<protein>
    <recommendedName>
        <fullName evidence="3">DnaT DNA-binding domain-containing protein</fullName>
    </recommendedName>
</protein>
<reference evidence="1 2" key="1">
    <citation type="submission" date="2016-10" db="EMBL/GenBank/DDBJ databases">
        <authorList>
            <person name="Varghese N."/>
            <person name="Submissions S."/>
        </authorList>
    </citation>
    <scope>NUCLEOTIDE SEQUENCE [LARGE SCALE GENOMIC DNA]</scope>
    <source>
        <strain evidence="1 2">DSM 13796</strain>
    </source>
</reference>
<dbReference type="RefSeq" id="WP_061805394.1">
    <property type="nucleotide sequence ID" value="NZ_FOXX01000006.1"/>
</dbReference>
<sequence>MGNRITLDYNAQSLRFLLEMICEKKNQFTHQDLVYWCDKFVIKYYKYEEHSYIEDLRDQKIKEEATAFQVAQNIGWQWYVHIAQHYTPLEVVQADLNTVQLPLELFQSWYEQMNLSRNWEEVFEARYEEKQKEETTLSRIKTYGRRRKRDIYKEIEEGKVEGQFY</sequence>
<gene>
    <name evidence="1" type="ORF">SAMN02745910_02709</name>
</gene>
<comment type="caution">
    <text evidence="1">The sequence shown here is derived from an EMBL/GenBank/DDBJ whole genome shotgun (WGS) entry which is preliminary data.</text>
</comment>
<evidence type="ECO:0008006" key="3">
    <source>
        <dbReference type="Google" id="ProtNLM"/>
    </source>
</evidence>
<evidence type="ECO:0000313" key="2">
    <source>
        <dbReference type="Proteomes" id="UP000182762"/>
    </source>
</evidence>
<dbReference type="EMBL" id="FOXX01000006">
    <property type="protein sequence ID" value="SFQ67649.1"/>
    <property type="molecule type" value="Genomic_DNA"/>
</dbReference>
<accession>A0A1I6AG30</accession>
<organism evidence="1 2">
    <name type="scientific">Priestia endophytica DSM 13796</name>
    <dbReference type="NCBI Taxonomy" id="1121089"/>
    <lineage>
        <taxon>Bacteria</taxon>
        <taxon>Bacillati</taxon>
        <taxon>Bacillota</taxon>
        <taxon>Bacilli</taxon>
        <taxon>Bacillales</taxon>
        <taxon>Bacillaceae</taxon>
        <taxon>Priestia</taxon>
    </lineage>
</organism>